<keyword evidence="4" id="KW-1185">Reference proteome</keyword>
<dbReference type="PANTHER" id="PTHR11575">
    <property type="entry name" value="5'-NUCLEOTIDASE-RELATED"/>
    <property type="match status" value="1"/>
</dbReference>
<evidence type="ECO:0000259" key="2">
    <source>
        <dbReference type="Pfam" id="PF02872"/>
    </source>
</evidence>
<proteinExistence type="inferred from homology"/>
<dbReference type="AlphaFoldDB" id="A0A1H2CK21"/>
<dbReference type="GO" id="GO:0009166">
    <property type="term" value="P:nucleotide catabolic process"/>
    <property type="evidence" value="ECO:0007669"/>
    <property type="project" value="InterPro"/>
</dbReference>
<organism evidence="3 4">
    <name type="scientific">Actinoplanes derwentensis</name>
    <dbReference type="NCBI Taxonomy" id="113562"/>
    <lineage>
        <taxon>Bacteria</taxon>
        <taxon>Bacillati</taxon>
        <taxon>Actinomycetota</taxon>
        <taxon>Actinomycetes</taxon>
        <taxon>Micromonosporales</taxon>
        <taxon>Micromonosporaceae</taxon>
        <taxon>Actinoplanes</taxon>
    </lineage>
</organism>
<dbReference type="PRINTS" id="PR01607">
    <property type="entry name" value="APYRASEFAMLY"/>
</dbReference>
<protein>
    <submittedName>
        <fullName evidence="3">5'-nucleotidase</fullName>
    </submittedName>
</protein>
<feature type="domain" description="5'-Nucleotidase C-terminal" evidence="2">
    <location>
        <begin position="429"/>
        <end position="586"/>
    </location>
</feature>
<sequence>MPTPRQLYSADQHLHPRPTINVWAMPLSQRKRIVMSVAVLATVAFIPSAPGAAAAPPAEFAPVTASVGTFGGATVQGQILSYNDFHGAIDPPTGSGAVVNAGGTSTPAGGVEYLATALTKLRAGSPHTITAGAGDLIGATPLVSAAFHDEPTIELMNQIGLQVSAVGNHEFDEGVAELIRIQRGGCHPADGCQDGDPYRGAKFTYLAANTIDKRTKLPILPPIDIRWVNGVPVGFIGMTLEGTPGIVNPAGITNVTFTDEVVTANKWSNLLRAFGVKAQVLLLHEGGSQASVTPTPGVSDCTGFTGPLVPIVAGLDPAIGVVISGHTHRFYSCKLPNSAGADTVVTSAGSNGQLVTDIDYTLDKRTGKFAAITAKNVIVENGVPDGNGGWQRDAAGTYLKNPATVDAAAKKVADKYRTAVAPIANRLVGSISADISRTTTAAGESPLGDVIADAQLAYTGAQIALMNPGGIRADLDADQSSGGEAYGQVTYGEAFTVQPFNNLLATQTFTGAQLKNVLEQQFAGFGGQTTQRILQVSAGLTYSWSASAPAGSKVSALALNGTPVDPAANYLVTTNDFLANGGDGFSNLTLGTGRVTAPGFDVDALVAHLATGPIAPGPANRISTTA</sequence>
<dbReference type="PANTHER" id="PTHR11575:SF24">
    <property type="entry name" value="5'-NUCLEOTIDASE"/>
    <property type="match status" value="1"/>
</dbReference>
<dbReference type="Pfam" id="PF02872">
    <property type="entry name" value="5_nucleotid_C"/>
    <property type="match status" value="1"/>
</dbReference>
<dbReference type="GO" id="GO:0030288">
    <property type="term" value="C:outer membrane-bounded periplasmic space"/>
    <property type="evidence" value="ECO:0007669"/>
    <property type="project" value="TreeGrafter"/>
</dbReference>
<dbReference type="STRING" id="113562.SAMN04489716_6032"/>
<dbReference type="Proteomes" id="UP000198688">
    <property type="component" value="Chromosome I"/>
</dbReference>
<evidence type="ECO:0000256" key="1">
    <source>
        <dbReference type="RuleBase" id="RU362119"/>
    </source>
</evidence>
<reference evidence="3 4" key="1">
    <citation type="submission" date="2016-10" db="EMBL/GenBank/DDBJ databases">
        <authorList>
            <person name="de Groot N.N."/>
        </authorList>
    </citation>
    <scope>NUCLEOTIDE SEQUENCE [LARGE SCALE GENOMIC DNA]</scope>
    <source>
        <strain evidence="3 4">DSM 43941</strain>
    </source>
</reference>
<accession>A0A1H2CK21</accession>
<dbReference type="Gene3D" id="3.60.21.10">
    <property type="match status" value="1"/>
</dbReference>
<dbReference type="Gene3D" id="3.90.780.10">
    <property type="entry name" value="5'-Nucleotidase, C-terminal domain"/>
    <property type="match status" value="1"/>
</dbReference>
<dbReference type="EMBL" id="LT629758">
    <property type="protein sequence ID" value="SDT70840.1"/>
    <property type="molecule type" value="Genomic_DNA"/>
</dbReference>
<keyword evidence="1" id="KW-0378">Hydrolase</keyword>
<dbReference type="InterPro" id="IPR006179">
    <property type="entry name" value="5_nucleotidase/apyrase"/>
</dbReference>
<dbReference type="SUPFAM" id="SSF56300">
    <property type="entry name" value="Metallo-dependent phosphatases"/>
    <property type="match status" value="1"/>
</dbReference>
<dbReference type="GO" id="GO:0000166">
    <property type="term" value="F:nucleotide binding"/>
    <property type="evidence" value="ECO:0007669"/>
    <property type="project" value="UniProtKB-KW"/>
</dbReference>
<dbReference type="GO" id="GO:0008768">
    <property type="term" value="F:UDP-sugar diphosphatase activity"/>
    <property type="evidence" value="ECO:0007669"/>
    <property type="project" value="TreeGrafter"/>
</dbReference>
<dbReference type="GO" id="GO:0008253">
    <property type="term" value="F:5'-nucleotidase activity"/>
    <property type="evidence" value="ECO:0007669"/>
    <property type="project" value="TreeGrafter"/>
</dbReference>
<name>A0A1H2CK21_9ACTN</name>
<comment type="similarity">
    <text evidence="1">Belongs to the 5'-nucleotidase family.</text>
</comment>
<dbReference type="SUPFAM" id="SSF55816">
    <property type="entry name" value="5'-nucleotidase (syn. UDP-sugar hydrolase), C-terminal domain"/>
    <property type="match status" value="1"/>
</dbReference>
<dbReference type="InterPro" id="IPR008334">
    <property type="entry name" value="5'-Nucleotdase_C"/>
</dbReference>
<keyword evidence="1" id="KW-0547">Nucleotide-binding</keyword>
<evidence type="ECO:0000313" key="4">
    <source>
        <dbReference type="Proteomes" id="UP000198688"/>
    </source>
</evidence>
<evidence type="ECO:0000313" key="3">
    <source>
        <dbReference type="EMBL" id="SDT70840.1"/>
    </source>
</evidence>
<gene>
    <name evidence="3" type="ORF">SAMN04489716_6032</name>
</gene>
<dbReference type="InterPro" id="IPR029052">
    <property type="entry name" value="Metallo-depent_PP-like"/>
</dbReference>
<dbReference type="InterPro" id="IPR036907">
    <property type="entry name" value="5'-Nucleotdase_C_sf"/>
</dbReference>